<evidence type="ECO:0000256" key="1">
    <source>
        <dbReference type="ARBA" id="ARBA00009732"/>
    </source>
</evidence>
<gene>
    <name evidence="14" type="primary">cysH</name>
    <name evidence="16" type="ORF">EDC14_102720</name>
</gene>
<keyword evidence="4 14" id="KW-0560">Oxidoreductase</keyword>
<evidence type="ECO:0000256" key="2">
    <source>
        <dbReference type="ARBA" id="ARBA00022490"/>
    </source>
</evidence>
<dbReference type="SUPFAM" id="SSF52402">
    <property type="entry name" value="Adenine nucleotide alpha hydrolases-like"/>
    <property type="match status" value="1"/>
</dbReference>
<reference evidence="16 17" key="1">
    <citation type="submission" date="2019-03" db="EMBL/GenBank/DDBJ databases">
        <title>Genomic Encyclopedia of Type Strains, Phase IV (KMG-IV): sequencing the most valuable type-strain genomes for metagenomic binning, comparative biology and taxonomic classification.</title>
        <authorList>
            <person name="Goeker M."/>
        </authorList>
    </citation>
    <scope>NUCLEOTIDE SEQUENCE [LARGE SCALE GENOMIC DNA]</scope>
    <source>
        <strain evidence="16 17">LX-B</strain>
    </source>
</reference>
<dbReference type="RefSeq" id="WP_207930760.1">
    <property type="nucleotide sequence ID" value="NZ_SLUN01000027.1"/>
</dbReference>
<comment type="cofactor">
    <cofactor evidence="14">
        <name>[4Fe-4S] cluster</name>
        <dbReference type="ChEBI" id="CHEBI:49883"/>
    </cofactor>
    <text evidence="14">Binds 1 [4Fe-4S] cluster per subunit.</text>
</comment>
<evidence type="ECO:0000256" key="5">
    <source>
        <dbReference type="ARBA" id="ARBA00023004"/>
    </source>
</evidence>
<dbReference type="NCBIfam" id="TIGR02055">
    <property type="entry name" value="APS_reductase"/>
    <property type="match status" value="1"/>
</dbReference>
<dbReference type="EC" id="1.8.4.10" evidence="9 14"/>
<keyword evidence="17" id="KW-1185">Reference proteome</keyword>
<evidence type="ECO:0000256" key="9">
    <source>
        <dbReference type="ARBA" id="ARBA00024386"/>
    </source>
</evidence>
<evidence type="ECO:0000256" key="12">
    <source>
        <dbReference type="ARBA" id="ARBA00032041"/>
    </source>
</evidence>
<comment type="caution">
    <text evidence="16">The sequence shown here is derived from an EMBL/GenBank/DDBJ whole genome shotgun (WGS) entry which is preliminary data.</text>
</comment>
<sequence length="243" mass="28267">MQMELSEIQSRYGDYPAPELLREMTARYGSRIALASSLGAEDQVLTDMLLAIDPAARIFVLDTGRLPQETYATIQATMRRYHFHYEIYAPDSAELEALVREHGPDLFYESIELRQQCCQVRKLQPLQRVLGTLDVWITGLRREQAVTRTATQTIEWDEAHQLLKLNPLANWTTEEVWQYLRDHQVPYNPLHDRNYPSIGCAPCTRAIAAGEDLRAGRWWWEAPEHKECGLHYRNGRLERVRET</sequence>
<dbReference type="GO" id="GO:0005737">
    <property type="term" value="C:cytoplasm"/>
    <property type="evidence" value="ECO:0007669"/>
    <property type="project" value="UniProtKB-SubCell"/>
</dbReference>
<evidence type="ECO:0000256" key="13">
    <source>
        <dbReference type="ARBA" id="ARBA00048441"/>
    </source>
</evidence>
<organism evidence="16 17">
    <name type="scientific">Hydrogenispora ethanolica</name>
    <dbReference type="NCBI Taxonomy" id="1082276"/>
    <lineage>
        <taxon>Bacteria</taxon>
        <taxon>Bacillati</taxon>
        <taxon>Bacillota</taxon>
        <taxon>Hydrogenispora</taxon>
    </lineage>
</organism>
<evidence type="ECO:0000256" key="4">
    <source>
        <dbReference type="ARBA" id="ARBA00023002"/>
    </source>
</evidence>
<evidence type="ECO:0000259" key="15">
    <source>
        <dbReference type="Pfam" id="PF01507"/>
    </source>
</evidence>
<evidence type="ECO:0000256" key="3">
    <source>
        <dbReference type="ARBA" id="ARBA00022723"/>
    </source>
</evidence>
<comment type="pathway">
    <text evidence="8 14">Sulfur metabolism; hydrogen sulfide biosynthesis; sulfite from sulfate.</text>
</comment>
<dbReference type="AlphaFoldDB" id="A0A4R1R9D0"/>
<name>A0A4R1R9D0_HYDET</name>
<dbReference type="PIRSF" id="PIRSF000857">
    <property type="entry name" value="PAPS_reductase"/>
    <property type="match status" value="1"/>
</dbReference>
<dbReference type="GO" id="GO:0019379">
    <property type="term" value="P:sulfate assimilation, phosphoadenylyl sulfate reduction by phosphoadenylyl-sulfate reductase (thioredoxin)"/>
    <property type="evidence" value="ECO:0007669"/>
    <property type="project" value="UniProtKB-UniRule"/>
</dbReference>
<dbReference type="GO" id="GO:0046872">
    <property type="term" value="F:metal ion binding"/>
    <property type="evidence" value="ECO:0007669"/>
    <property type="project" value="UniProtKB-KW"/>
</dbReference>
<proteinExistence type="inferred from homology"/>
<protein>
    <recommendedName>
        <fullName evidence="10 14">Adenosine 5'-phosphosulfate reductase</fullName>
        <shortName evidence="14">APS reductase</shortName>
        <ecNumber evidence="9 14">1.8.4.10</ecNumber>
    </recommendedName>
    <alternativeName>
        <fullName evidence="12 14">5'-adenylylsulfate reductase</fullName>
    </alternativeName>
    <alternativeName>
        <fullName evidence="11 14">Thioredoxin-dependent 5'-adenylylsulfate reductase</fullName>
    </alternativeName>
</protein>
<feature type="binding site" evidence="14">
    <location>
        <position position="118"/>
    </location>
    <ligand>
        <name>[4Fe-4S] cluster</name>
        <dbReference type="ChEBI" id="CHEBI:49883"/>
    </ligand>
</feature>
<evidence type="ECO:0000256" key="10">
    <source>
        <dbReference type="ARBA" id="ARBA00029514"/>
    </source>
</evidence>
<evidence type="ECO:0000313" key="17">
    <source>
        <dbReference type="Proteomes" id="UP000295008"/>
    </source>
</evidence>
<feature type="binding site" evidence="14">
    <location>
        <position position="203"/>
    </location>
    <ligand>
        <name>[4Fe-4S] cluster</name>
        <dbReference type="ChEBI" id="CHEBI:49883"/>
    </ligand>
</feature>
<dbReference type="CDD" id="cd23945">
    <property type="entry name" value="PAPS_reductase"/>
    <property type="match status" value="1"/>
</dbReference>
<dbReference type="NCBIfam" id="NF002537">
    <property type="entry name" value="PRK02090.1"/>
    <property type="match status" value="1"/>
</dbReference>
<keyword evidence="6 14" id="KW-0411">Iron-sulfur</keyword>
<accession>A0A4R1R9D0</accession>
<feature type="domain" description="Phosphoadenosine phosphosulphate reductase" evidence="15">
    <location>
        <begin position="32"/>
        <end position="206"/>
    </location>
</feature>
<evidence type="ECO:0000256" key="7">
    <source>
        <dbReference type="ARBA" id="ARBA00024298"/>
    </source>
</evidence>
<dbReference type="GO" id="GO:0019344">
    <property type="term" value="P:cysteine biosynthetic process"/>
    <property type="evidence" value="ECO:0007669"/>
    <property type="project" value="InterPro"/>
</dbReference>
<dbReference type="PANTHER" id="PTHR46482:SF9">
    <property type="entry name" value="5'-ADENYLYLSULFATE REDUCTASE 1, CHLOROPLASTIC"/>
    <property type="match status" value="1"/>
</dbReference>
<feature type="binding site" evidence="14">
    <location>
        <position position="117"/>
    </location>
    <ligand>
        <name>[4Fe-4S] cluster</name>
        <dbReference type="ChEBI" id="CHEBI:49883"/>
    </ligand>
</feature>
<dbReference type="InterPro" id="IPR002500">
    <property type="entry name" value="PAPS_reduct_dom"/>
</dbReference>
<evidence type="ECO:0000256" key="8">
    <source>
        <dbReference type="ARBA" id="ARBA00024327"/>
    </source>
</evidence>
<dbReference type="GO" id="GO:0043866">
    <property type="term" value="F:adenylyl-sulfate reductase (thioredoxin) activity"/>
    <property type="evidence" value="ECO:0007669"/>
    <property type="project" value="UniProtKB-EC"/>
</dbReference>
<dbReference type="GO" id="GO:0004604">
    <property type="term" value="F:phosphoadenylyl-sulfate reductase (thioredoxin) activity"/>
    <property type="evidence" value="ECO:0007669"/>
    <property type="project" value="UniProtKB-UniRule"/>
</dbReference>
<evidence type="ECO:0000313" key="16">
    <source>
        <dbReference type="EMBL" id="TCL62170.1"/>
    </source>
</evidence>
<dbReference type="InterPro" id="IPR011798">
    <property type="entry name" value="APS_reductase"/>
</dbReference>
<dbReference type="Proteomes" id="UP000295008">
    <property type="component" value="Unassembled WGS sequence"/>
</dbReference>
<dbReference type="GO" id="GO:0051539">
    <property type="term" value="F:4 iron, 4 sulfur cluster binding"/>
    <property type="evidence" value="ECO:0007669"/>
    <property type="project" value="UniProtKB-UniRule"/>
</dbReference>
<dbReference type="EMBL" id="SLUN01000027">
    <property type="protein sequence ID" value="TCL62170.1"/>
    <property type="molecule type" value="Genomic_DNA"/>
</dbReference>
<keyword evidence="2 14" id="KW-0963">Cytoplasm</keyword>
<dbReference type="HAMAP" id="MF_00063">
    <property type="entry name" value="CysH"/>
    <property type="match status" value="1"/>
</dbReference>
<dbReference type="InterPro" id="IPR014729">
    <property type="entry name" value="Rossmann-like_a/b/a_fold"/>
</dbReference>
<dbReference type="InterPro" id="IPR004511">
    <property type="entry name" value="PAPS/APS_Rdtase"/>
</dbReference>
<dbReference type="PANTHER" id="PTHR46482">
    <property type="entry name" value="5'-ADENYLYLSULFATE REDUCTASE 3, CHLOROPLASTIC"/>
    <property type="match status" value="1"/>
</dbReference>
<comment type="function">
    <text evidence="7 14">Catalyzes the formation of sulfite from adenosine 5'-phosphosulfate (APS) using thioredoxin as an electron donor.</text>
</comment>
<dbReference type="GO" id="GO:0070814">
    <property type="term" value="P:hydrogen sulfide biosynthetic process"/>
    <property type="evidence" value="ECO:0007669"/>
    <property type="project" value="UniProtKB-UniRule"/>
</dbReference>
<evidence type="ECO:0000256" key="6">
    <source>
        <dbReference type="ARBA" id="ARBA00023014"/>
    </source>
</evidence>
<dbReference type="Pfam" id="PF01507">
    <property type="entry name" value="PAPS_reduct"/>
    <property type="match status" value="1"/>
</dbReference>
<feature type="active site" description="Nucleophile; cysteine thiosulfonate intermediate" evidence="14">
    <location>
        <position position="228"/>
    </location>
</feature>
<dbReference type="NCBIfam" id="TIGR00434">
    <property type="entry name" value="cysH"/>
    <property type="match status" value="1"/>
</dbReference>
<keyword evidence="3 14" id="KW-0479">Metal-binding</keyword>
<comment type="catalytic activity">
    <reaction evidence="13 14">
        <text>[thioredoxin]-disulfide + sulfite + AMP + 2 H(+) = adenosine 5'-phosphosulfate + [thioredoxin]-dithiol</text>
        <dbReference type="Rhea" id="RHEA:21976"/>
        <dbReference type="Rhea" id="RHEA-COMP:10698"/>
        <dbReference type="Rhea" id="RHEA-COMP:10700"/>
        <dbReference type="ChEBI" id="CHEBI:15378"/>
        <dbReference type="ChEBI" id="CHEBI:17359"/>
        <dbReference type="ChEBI" id="CHEBI:29950"/>
        <dbReference type="ChEBI" id="CHEBI:50058"/>
        <dbReference type="ChEBI" id="CHEBI:58243"/>
        <dbReference type="ChEBI" id="CHEBI:456215"/>
        <dbReference type="EC" id="1.8.4.10"/>
    </reaction>
</comment>
<evidence type="ECO:0000256" key="14">
    <source>
        <dbReference type="HAMAP-Rule" id="MF_00063"/>
    </source>
</evidence>
<dbReference type="Gene3D" id="3.40.50.620">
    <property type="entry name" value="HUPs"/>
    <property type="match status" value="1"/>
</dbReference>
<comment type="similarity">
    <text evidence="1 14">Belongs to the PAPS reductase family. CysH subfamily.</text>
</comment>
<evidence type="ECO:0000256" key="11">
    <source>
        <dbReference type="ARBA" id="ARBA00030894"/>
    </source>
</evidence>
<keyword evidence="5 14" id="KW-0408">Iron</keyword>
<comment type="subcellular location">
    <subcellularLocation>
        <location evidence="14">Cytoplasm</location>
    </subcellularLocation>
</comment>
<feature type="binding site" evidence="14">
    <location>
        <position position="200"/>
    </location>
    <ligand>
        <name>[4Fe-4S] cluster</name>
        <dbReference type="ChEBI" id="CHEBI:49883"/>
    </ligand>
</feature>